<sequence>MDDDALAREQARRLREALERAVIGSHRLWLRYLGLGGREGELEVEAYLHECLVLPARQRDLLAWAANTLLDPRVHPRVPSTRDLVPPESGGRGPAEG</sequence>
<evidence type="ECO:0000313" key="6">
    <source>
        <dbReference type="Proteomes" id="UP000234632"/>
    </source>
</evidence>
<feature type="region of interest" description="Disordered" evidence="1">
    <location>
        <begin position="75"/>
        <end position="97"/>
    </location>
</feature>
<dbReference type="Proteomes" id="UP000234632">
    <property type="component" value="Unassembled WGS sequence"/>
</dbReference>
<dbReference type="EMBL" id="CP013254">
    <property type="protein sequence ID" value="ALU38526.1"/>
    <property type="molecule type" value="Genomic_DNA"/>
</dbReference>
<organism evidence="2 5">
    <name type="scientific">Kocuria flava</name>
    <dbReference type="NCBI Taxonomy" id="446860"/>
    <lineage>
        <taxon>Bacteria</taxon>
        <taxon>Bacillati</taxon>
        <taxon>Actinomycetota</taxon>
        <taxon>Actinomycetes</taxon>
        <taxon>Micrococcales</taxon>
        <taxon>Micrococcaceae</taxon>
        <taxon>Kocuria</taxon>
    </lineage>
</organism>
<dbReference type="EMBL" id="LOMZ01000001">
    <property type="protein sequence ID" value="PLC11957.1"/>
    <property type="molecule type" value="Genomic_DNA"/>
</dbReference>
<reference evidence="4 6" key="2">
    <citation type="submission" date="2015-12" db="EMBL/GenBank/DDBJ databases">
        <authorList>
            <person name="Shamseldin A."/>
            <person name="Moawad H."/>
            <person name="Abd El-Rahim W.M."/>
            <person name="Sadowsky M.J."/>
        </authorList>
    </citation>
    <scope>NUCLEOTIDE SEQUENCE [LARGE SCALE GENOMIC DNA]</scope>
    <source>
        <strain evidence="4 6">S43</strain>
    </source>
</reference>
<dbReference type="EMBL" id="BJZR01000062">
    <property type="protein sequence ID" value="GEO92775.1"/>
    <property type="molecule type" value="Genomic_DNA"/>
</dbReference>
<evidence type="ECO:0000313" key="5">
    <source>
        <dbReference type="Proteomes" id="UP000057181"/>
    </source>
</evidence>
<dbReference type="Proteomes" id="UP000057181">
    <property type="component" value="Chromosome"/>
</dbReference>
<keyword evidence="7" id="KW-1185">Reference proteome</keyword>
<evidence type="ECO:0000313" key="2">
    <source>
        <dbReference type="EMBL" id="ALU38526.1"/>
    </source>
</evidence>
<dbReference type="RefSeq" id="WP_058857240.1">
    <property type="nucleotide sequence ID" value="NZ_BJZR01000062.1"/>
</dbReference>
<name>A0A0U3GER9_9MICC</name>
<dbReference type="OrthoDB" id="4935951at2"/>
<gene>
    <name evidence="2" type="ORF">AS188_00795</name>
    <name evidence="4" type="ORF">AUQ48_06555</name>
    <name evidence="3" type="ORF">KFL01_20810</name>
</gene>
<reference evidence="2 5" key="1">
    <citation type="submission" date="2015-11" db="EMBL/GenBank/DDBJ databases">
        <title>Complete Genome Sequence of Kocuria flava strain HO-9041.</title>
        <authorList>
            <person name="Zhou M."/>
            <person name="Dai J."/>
        </authorList>
    </citation>
    <scope>NUCLEOTIDE SEQUENCE [LARGE SCALE GENOMIC DNA]</scope>
    <source>
        <strain evidence="2 5">HO-9041</strain>
    </source>
</reference>
<evidence type="ECO:0000256" key="1">
    <source>
        <dbReference type="SAM" id="MobiDB-lite"/>
    </source>
</evidence>
<evidence type="ECO:0000313" key="7">
    <source>
        <dbReference type="Proteomes" id="UP000321155"/>
    </source>
</evidence>
<reference evidence="3 7" key="3">
    <citation type="submission" date="2019-07" db="EMBL/GenBank/DDBJ databases">
        <title>Whole genome shotgun sequence of Kocuria flava NBRC 107626.</title>
        <authorList>
            <person name="Hosoyama A."/>
            <person name="Uohara A."/>
            <person name="Ohji S."/>
            <person name="Ichikawa N."/>
        </authorList>
    </citation>
    <scope>NUCLEOTIDE SEQUENCE [LARGE SCALE GENOMIC DNA]</scope>
    <source>
        <strain evidence="3 7">NBRC 107626</strain>
    </source>
</reference>
<accession>A0A0U3GER9</accession>
<dbReference type="Proteomes" id="UP000321155">
    <property type="component" value="Unassembled WGS sequence"/>
</dbReference>
<protein>
    <submittedName>
        <fullName evidence="2">Uncharacterized protein</fullName>
    </submittedName>
</protein>
<dbReference type="KEGG" id="kfv:AS188_00795"/>
<evidence type="ECO:0000313" key="3">
    <source>
        <dbReference type="EMBL" id="GEO92775.1"/>
    </source>
</evidence>
<dbReference type="STRING" id="446860.AS188_00795"/>
<dbReference type="AlphaFoldDB" id="A0A0U3GER9"/>
<proteinExistence type="predicted"/>
<evidence type="ECO:0000313" key="4">
    <source>
        <dbReference type="EMBL" id="PLC11957.1"/>
    </source>
</evidence>